<dbReference type="CDD" id="cd09077">
    <property type="entry name" value="R1-I-EN"/>
    <property type="match status" value="1"/>
</dbReference>
<dbReference type="InterPro" id="IPR001878">
    <property type="entry name" value="Znf_CCHC"/>
</dbReference>
<dbReference type="Pfam" id="PF14529">
    <property type="entry name" value="Exo_endo_phos_2"/>
    <property type="match status" value="1"/>
</dbReference>
<evidence type="ECO:0000313" key="3">
    <source>
        <dbReference type="EMBL" id="KAF8786052.1"/>
    </source>
</evidence>
<dbReference type="EMBL" id="JABXBU010000021">
    <property type="protein sequence ID" value="KAF8786052.1"/>
    <property type="molecule type" value="Genomic_DNA"/>
</dbReference>
<accession>A0A8T0F6L7</accession>
<reference evidence="3" key="1">
    <citation type="journal article" date="2020" name="bioRxiv">
        <title>Chromosome-level reference genome of the European wasp spider Argiope bruennichi: a resource for studies on range expansion and evolutionary adaptation.</title>
        <authorList>
            <person name="Sheffer M.M."/>
            <person name="Hoppe A."/>
            <person name="Krehenwinkel H."/>
            <person name="Uhl G."/>
            <person name="Kuss A.W."/>
            <person name="Jensen L."/>
            <person name="Jensen C."/>
            <person name="Gillespie R.G."/>
            <person name="Hoff K.J."/>
            <person name="Prost S."/>
        </authorList>
    </citation>
    <scope>NUCLEOTIDE SEQUENCE</scope>
</reference>
<evidence type="ECO:0000259" key="2">
    <source>
        <dbReference type="SMART" id="SM00343"/>
    </source>
</evidence>
<dbReference type="PANTHER" id="PTHR46599">
    <property type="entry name" value="PIGGYBAC TRANSPOSABLE ELEMENT-DERIVED PROTEIN 4"/>
    <property type="match status" value="1"/>
</dbReference>
<keyword evidence="4" id="KW-1185">Reference proteome</keyword>
<dbReference type="GO" id="GO:0003824">
    <property type="term" value="F:catalytic activity"/>
    <property type="evidence" value="ECO:0007669"/>
    <property type="project" value="InterPro"/>
</dbReference>
<evidence type="ECO:0000256" key="1">
    <source>
        <dbReference type="SAM" id="MobiDB-lite"/>
    </source>
</evidence>
<name>A0A8T0F6L7_ARGBR</name>
<evidence type="ECO:0000313" key="4">
    <source>
        <dbReference type="Proteomes" id="UP000807504"/>
    </source>
</evidence>
<comment type="caution">
    <text evidence="3">The sequence shown here is derived from an EMBL/GenBank/DDBJ whole genome shotgun (WGS) entry which is preliminary data.</text>
</comment>
<feature type="domain" description="CCHC-type" evidence="2">
    <location>
        <begin position="885"/>
        <end position="901"/>
    </location>
</feature>
<protein>
    <submittedName>
        <fullName evidence="3">PiggyBac transposable element-derived protein like</fullName>
    </submittedName>
</protein>
<feature type="compositionally biased region" description="Basic residues" evidence="1">
    <location>
        <begin position="717"/>
        <end position="726"/>
    </location>
</feature>
<dbReference type="InterPro" id="IPR036691">
    <property type="entry name" value="Endo/exonu/phosph_ase_sf"/>
</dbReference>
<dbReference type="SUPFAM" id="SSF56219">
    <property type="entry name" value="DNase I-like"/>
    <property type="match status" value="1"/>
</dbReference>
<dbReference type="GO" id="GO:0003676">
    <property type="term" value="F:nucleic acid binding"/>
    <property type="evidence" value="ECO:0007669"/>
    <property type="project" value="InterPro"/>
</dbReference>
<reference evidence="3" key="2">
    <citation type="submission" date="2020-06" db="EMBL/GenBank/DDBJ databases">
        <authorList>
            <person name="Sheffer M."/>
        </authorList>
    </citation>
    <scope>NUCLEOTIDE SEQUENCE</scope>
</reference>
<dbReference type="AlphaFoldDB" id="A0A8T0F6L7"/>
<organism evidence="3 4">
    <name type="scientific">Argiope bruennichi</name>
    <name type="common">Wasp spider</name>
    <name type="synonym">Aranea bruennichi</name>
    <dbReference type="NCBI Taxonomy" id="94029"/>
    <lineage>
        <taxon>Eukaryota</taxon>
        <taxon>Metazoa</taxon>
        <taxon>Ecdysozoa</taxon>
        <taxon>Arthropoda</taxon>
        <taxon>Chelicerata</taxon>
        <taxon>Arachnida</taxon>
        <taxon>Araneae</taxon>
        <taxon>Araneomorphae</taxon>
        <taxon>Entelegynae</taxon>
        <taxon>Araneoidea</taxon>
        <taxon>Araneidae</taxon>
        <taxon>Argiope</taxon>
    </lineage>
</organism>
<proteinExistence type="predicted"/>
<dbReference type="Proteomes" id="UP000807504">
    <property type="component" value="Unassembled WGS sequence"/>
</dbReference>
<sequence length="948" mass="107330">MQNPQPFNTQNSSENKIKMIQINLGKAKAATDILLPTAIKLKTDIIALQEPHQNNCQIKGLTNSWPLFSSINRKAAIAITNPVINIALIEIKTNTVAIKIQTSPLPTTVISAYSSPASNIQETLEEIQEIINALPREQLIIAADLNGHNNLWGYEHNDLRGNQILDFALANSLFIVNKQDAPPTFQHCGTRGWPDLTFCSQNLINSIAKWAVLEEPSLSDHKYIETTIASSHLSSTITRFKTKYDIESETDSDGDSDSDTIIILIIKNLANLVMMRTLMISVCRVHRKQVLFPWFIHSRNLTQLPFKAVPGLKVDDSVCKEIDFFRHYFDDTVMKLITEQTNLYQRSIYPEDASGARSSNYLPVTEEEMFVFFALTILMGIIKKPKIKMYFSTNPMLATPFFNSVMSRDRYVAILRCLHFASSDAKKIGKLQPVLDKIIENFKSAYTPERNISIDESLLLWKGRLGFRQYVPAKRSRYGIKLYKLCESKSGYIYNFIIYTGKDTVLKETLGLYGERVVKSLLEELSGQGYHLYIDRFFMSPSLADELFGLQTNTCGTVMRRRKGMPENFPPPKMKSTSPANHQLLLTISNHTSTLQPVSPQAVEASPHNHQLPSSYIIQILIDPSRPNPHQISTSTSPLQALSTPAHHISQPNPPRKPQKTPKGPINKRSSPPLPKPPQKRRQRNPGPTQQKREIQEPSTIAHHHRPTTVQYTQQLRKNKHPRSHKPFCYTQTRQQKKPEDIKELLKKEVAHPGIRIKEVRNIKNGVAVICDNSEAIAQLETKLKNSTALNKNIQIKQPAKRHPSIIIYNLPDEITPEEVNEALKTGAGITEDLKLRFKLSGRLQGTAHWVLEAPSESFHKIKKLGKIPINWSMHQVKEFFHIKRCNKCQGFRHLAKDCPNTRPFCGNCAGHHKWCASTMQCTTKYTGHSTQSATALTTRAAPATRER</sequence>
<feature type="compositionally biased region" description="Polar residues" evidence="1">
    <location>
        <begin position="628"/>
        <end position="643"/>
    </location>
</feature>
<feature type="region of interest" description="Disordered" evidence="1">
    <location>
        <begin position="625"/>
        <end position="727"/>
    </location>
</feature>
<dbReference type="InterPro" id="IPR029526">
    <property type="entry name" value="PGBD"/>
</dbReference>
<dbReference type="Pfam" id="PF13843">
    <property type="entry name" value="DDE_Tnp_1_7"/>
    <property type="match status" value="1"/>
</dbReference>
<dbReference type="SMART" id="SM00343">
    <property type="entry name" value="ZnF_C2HC"/>
    <property type="match status" value="1"/>
</dbReference>
<dbReference type="InterPro" id="IPR005135">
    <property type="entry name" value="Endo/exonuclease/phosphatase"/>
</dbReference>
<dbReference type="Gene3D" id="3.60.10.10">
    <property type="entry name" value="Endonuclease/exonuclease/phosphatase"/>
    <property type="match status" value="1"/>
</dbReference>
<dbReference type="PANTHER" id="PTHR46599:SF3">
    <property type="entry name" value="PIGGYBAC TRANSPOSABLE ELEMENT-DERIVED PROTEIN 4"/>
    <property type="match status" value="1"/>
</dbReference>
<gene>
    <name evidence="3" type="ORF">HNY73_009949</name>
</gene>
<dbReference type="GO" id="GO:0008270">
    <property type="term" value="F:zinc ion binding"/>
    <property type="evidence" value="ECO:0007669"/>
    <property type="project" value="InterPro"/>
</dbReference>